<dbReference type="EMBL" id="JAAGAX010000009">
    <property type="protein sequence ID" value="KAF2304607.1"/>
    <property type="molecule type" value="Genomic_DNA"/>
</dbReference>
<dbReference type="AlphaFoldDB" id="A0A6A6LVT5"/>
<evidence type="ECO:0000313" key="2">
    <source>
        <dbReference type="Proteomes" id="UP000467840"/>
    </source>
</evidence>
<gene>
    <name evidence="1" type="ORF">GH714_035096</name>
</gene>
<comment type="caution">
    <text evidence="1">The sequence shown here is derived from an EMBL/GenBank/DDBJ whole genome shotgun (WGS) entry which is preliminary data.</text>
</comment>
<sequence length="203" mass="22079">MKSYHLALENFECVLLLVPRFENFVGTSSSKPAGANTSRFVGTSSSRTWTIPSSSPLSVSFVLFYFSLHLVQILYLGHEVSSYPCSSSRVFDTSDTNSRTLSGADSSFIGDASFERHSKAYEEAQNPIPSKSNHSTQEVANICDDDDHLEDIPLPTSPEVPAISTPALVTSSPLSSSTILGQRAIPLVDIVDPLKDLNFLFLT</sequence>
<accession>A0A6A6LVT5</accession>
<name>A0A6A6LVT5_HEVBR</name>
<proteinExistence type="predicted"/>
<protein>
    <submittedName>
        <fullName evidence="1">Uncharacterized protein</fullName>
    </submittedName>
</protein>
<keyword evidence="2" id="KW-1185">Reference proteome</keyword>
<reference evidence="1 2" key="1">
    <citation type="journal article" date="2020" name="Mol. Plant">
        <title>The Chromosome-Based Rubber Tree Genome Provides New Insights into Spurge Genome Evolution and Rubber Biosynthesis.</title>
        <authorList>
            <person name="Liu J."/>
            <person name="Shi C."/>
            <person name="Shi C.C."/>
            <person name="Li W."/>
            <person name="Zhang Q.J."/>
            <person name="Zhang Y."/>
            <person name="Li K."/>
            <person name="Lu H.F."/>
            <person name="Shi C."/>
            <person name="Zhu S.T."/>
            <person name="Xiao Z.Y."/>
            <person name="Nan H."/>
            <person name="Yue Y."/>
            <person name="Zhu X.G."/>
            <person name="Wu Y."/>
            <person name="Hong X.N."/>
            <person name="Fan G.Y."/>
            <person name="Tong Y."/>
            <person name="Zhang D."/>
            <person name="Mao C.L."/>
            <person name="Liu Y.L."/>
            <person name="Hao S.J."/>
            <person name="Liu W.Q."/>
            <person name="Lv M.Q."/>
            <person name="Zhang H.B."/>
            <person name="Liu Y."/>
            <person name="Hu-Tang G.R."/>
            <person name="Wang J.P."/>
            <person name="Wang J.H."/>
            <person name="Sun Y.H."/>
            <person name="Ni S.B."/>
            <person name="Chen W.B."/>
            <person name="Zhang X.C."/>
            <person name="Jiao Y.N."/>
            <person name="Eichler E.E."/>
            <person name="Li G.H."/>
            <person name="Liu X."/>
            <person name="Gao L.Z."/>
        </authorList>
    </citation>
    <scope>NUCLEOTIDE SEQUENCE [LARGE SCALE GENOMIC DNA]</scope>
    <source>
        <strain evidence="2">cv. GT1</strain>
        <tissue evidence="1">Leaf</tissue>
    </source>
</reference>
<dbReference type="Proteomes" id="UP000467840">
    <property type="component" value="Chromosome 16"/>
</dbReference>
<evidence type="ECO:0000313" key="1">
    <source>
        <dbReference type="EMBL" id="KAF2304607.1"/>
    </source>
</evidence>
<organism evidence="1 2">
    <name type="scientific">Hevea brasiliensis</name>
    <name type="common">Para rubber tree</name>
    <name type="synonym">Siphonia brasiliensis</name>
    <dbReference type="NCBI Taxonomy" id="3981"/>
    <lineage>
        <taxon>Eukaryota</taxon>
        <taxon>Viridiplantae</taxon>
        <taxon>Streptophyta</taxon>
        <taxon>Embryophyta</taxon>
        <taxon>Tracheophyta</taxon>
        <taxon>Spermatophyta</taxon>
        <taxon>Magnoliopsida</taxon>
        <taxon>eudicotyledons</taxon>
        <taxon>Gunneridae</taxon>
        <taxon>Pentapetalae</taxon>
        <taxon>rosids</taxon>
        <taxon>fabids</taxon>
        <taxon>Malpighiales</taxon>
        <taxon>Euphorbiaceae</taxon>
        <taxon>Crotonoideae</taxon>
        <taxon>Micrandreae</taxon>
        <taxon>Hevea</taxon>
    </lineage>
</organism>